<organism evidence="2">
    <name type="scientific">Nicotiana tabacum</name>
    <name type="common">Common tobacco</name>
    <dbReference type="NCBI Taxonomy" id="4097"/>
    <lineage>
        <taxon>Eukaryota</taxon>
        <taxon>Viridiplantae</taxon>
        <taxon>Streptophyta</taxon>
        <taxon>Embryophyta</taxon>
        <taxon>Tracheophyta</taxon>
        <taxon>Spermatophyta</taxon>
        <taxon>Magnoliopsida</taxon>
        <taxon>eudicotyledons</taxon>
        <taxon>Gunneridae</taxon>
        <taxon>Pentapetalae</taxon>
        <taxon>asterids</taxon>
        <taxon>lamiids</taxon>
        <taxon>Solanales</taxon>
        <taxon>Solanaceae</taxon>
        <taxon>Nicotianoideae</taxon>
        <taxon>Nicotianeae</taxon>
        <taxon>Nicotiana</taxon>
    </lineage>
</organism>
<dbReference type="PaxDb" id="4097-A0A1S4C1C5"/>
<dbReference type="InterPro" id="IPR012337">
    <property type="entry name" value="RNaseH-like_sf"/>
</dbReference>
<name>A0A1S4C1C5_TOBAC</name>
<accession>A0A1S4C1C5</accession>
<gene>
    <name evidence="2" type="primary">LOC107814126</name>
</gene>
<dbReference type="PANTHER" id="PTHR47723:SF24">
    <property type="entry name" value="RNASE H TYPE-1 DOMAIN-CONTAINING PROTEIN"/>
    <property type="match status" value="1"/>
</dbReference>
<dbReference type="InterPro" id="IPR044730">
    <property type="entry name" value="RNase_H-like_dom_plant"/>
</dbReference>
<dbReference type="RefSeq" id="XP_016494947.1">
    <property type="nucleotide sequence ID" value="XM_016639461.1"/>
</dbReference>
<dbReference type="Pfam" id="PF13456">
    <property type="entry name" value="RVT_3"/>
    <property type="match status" value="1"/>
</dbReference>
<dbReference type="GO" id="GO:0003676">
    <property type="term" value="F:nucleic acid binding"/>
    <property type="evidence" value="ECO:0007669"/>
    <property type="project" value="InterPro"/>
</dbReference>
<feature type="domain" description="RNase H type-1" evidence="1">
    <location>
        <begin position="19"/>
        <end position="148"/>
    </location>
</feature>
<reference evidence="2" key="1">
    <citation type="submission" date="2025-08" db="UniProtKB">
        <authorList>
            <consortium name="RefSeq"/>
        </authorList>
    </citation>
    <scope>IDENTIFICATION</scope>
</reference>
<dbReference type="KEGG" id="nta:107814126"/>
<dbReference type="AlphaFoldDB" id="A0A1S4C1C5"/>
<dbReference type="OrthoDB" id="1226698at2759"/>
<dbReference type="STRING" id="4097.A0A1S4C1C5"/>
<protein>
    <submittedName>
        <fullName evidence="2">Ribonuclease H-like</fullName>
    </submittedName>
</protein>
<dbReference type="PANTHER" id="PTHR47723">
    <property type="entry name" value="OS05G0353850 PROTEIN"/>
    <property type="match status" value="1"/>
</dbReference>
<dbReference type="SUPFAM" id="SSF53098">
    <property type="entry name" value="Ribonuclease H-like"/>
    <property type="match status" value="1"/>
</dbReference>
<dbReference type="InterPro" id="IPR053151">
    <property type="entry name" value="RNase_H-like"/>
</dbReference>
<dbReference type="GO" id="GO:0004523">
    <property type="term" value="F:RNA-DNA hybrid ribonuclease activity"/>
    <property type="evidence" value="ECO:0007669"/>
    <property type="project" value="InterPro"/>
</dbReference>
<evidence type="ECO:0000259" key="1">
    <source>
        <dbReference type="PROSITE" id="PS50879"/>
    </source>
</evidence>
<dbReference type="Gene3D" id="3.30.420.10">
    <property type="entry name" value="Ribonuclease H-like superfamily/Ribonuclease H"/>
    <property type="match status" value="1"/>
</dbReference>
<dbReference type="CDD" id="cd06222">
    <property type="entry name" value="RNase_H_like"/>
    <property type="match status" value="1"/>
</dbReference>
<dbReference type="OMA" id="KFAQMGH"/>
<sequence>MENQTLKLKVTKALWELPDHGWVKINTDGASMGNPGRSSIGFVLRGEEGDIRYERGKEIQETTNTEAEAAAILEAMRYCVHHGYINILVQTDSMLMKNVIEGTWDPPWAVAAYLEEINELMRRSNTRVTYIMREGNKLADYLANCALDNGDFEA</sequence>
<proteinExistence type="predicted"/>
<dbReference type="PROSITE" id="PS50879">
    <property type="entry name" value="RNASE_H_1"/>
    <property type="match status" value="1"/>
</dbReference>
<evidence type="ECO:0000313" key="2">
    <source>
        <dbReference type="RefSeq" id="XP_016494947.1"/>
    </source>
</evidence>
<dbReference type="InterPro" id="IPR002156">
    <property type="entry name" value="RNaseH_domain"/>
</dbReference>
<dbReference type="InterPro" id="IPR036397">
    <property type="entry name" value="RNaseH_sf"/>
</dbReference>
<dbReference type="SMR" id="A0A1S4C1C5"/>